<dbReference type="AlphaFoldDB" id="A0A8X7VB61"/>
<evidence type="ECO:0000313" key="2">
    <source>
        <dbReference type="Proteomes" id="UP000886595"/>
    </source>
</evidence>
<protein>
    <submittedName>
        <fullName evidence="1">Uncharacterized protein</fullName>
    </submittedName>
</protein>
<comment type="caution">
    <text evidence="1">The sequence shown here is derived from an EMBL/GenBank/DDBJ whole genome shotgun (WGS) entry which is preliminary data.</text>
</comment>
<dbReference type="Proteomes" id="UP000886595">
    <property type="component" value="Unassembled WGS sequence"/>
</dbReference>
<name>A0A8X7VB61_BRACI</name>
<dbReference type="EMBL" id="JAAMPC010000006">
    <property type="protein sequence ID" value="KAG2308075.1"/>
    <property type="molecule type" value="Genomic_DNA"/>
</dbReference>
<sequence length="58" mass="6359">MGMGFILVEADEVILQGQKCTHIAQSPEAEAFIWSMLEVKNRGYNGVMESPLSRTASS</sequence>
<organism evidence="1 2">
    <name type="scientific">Brassica carinata</name>
    <name type="common">Ethiopian mustard</name>
    <name type="synonym">Abyssinian cabbage</name>
    <dbReference type="NCBI Taxonomy" id="52824"/>
    <lineage>
        <taxon>Eukaryota</taxon>
        <taxon>Viridiplantae</taxon>
        <taxon>Streptophyta</taxon>
        <taxon>Embryophyta</taxon>
        <taxon>Tracheophyta</taxon>
        <taxon>Spermatophyta</taxon>
        <taxon>Magnoliopsida</taxon>
        <taxon>eudicotyledons</taxon>
        <taxon>Gunneridae</taxon>
        <taxon>Pentapetalae</taxon>
        <taxon>rosids</taxon>
        <taxon>malvids</taxon>
        <taxon>Brassicales</taxon>
        <taxon>Brassicaceae</taxon>
        <taxon>Brassiceae</taxon>
        <taxon>Brassica</taxon>
    </lineage>
</organism>
<evidence type="ECO:0000313" key="1">
    <source>
        <dbReference type="EMBL" id="KAG2308075.1"/>
    </source>
</evidence>
<accession>A0A8X7VB61</accession>
<proteinExistence type="predicted"/>
<reference evidence="1 2" key="1">
    <citation type="submission" date="2020-02" db="EMBL/GenBank/DDBJ databases">
        <authorList>
            <person name="Ma Q."/>
            <person name="Huang Y."/>
            <person name="Song X."/>
            <person name="Pei D."/>
        </authorList>
    </citation>
    <scope>NUCLEOTIDE SEQUENCE [LARGE SCALE GENOMIC DNA]</scope>
    <source>
        <strain evidence="1">Sxm20200214</strain>
        <tissue evidence="1">Leaf</tissue>
    </source>
</reference>
<keyword evidence="2" id="KW-1185">Reference proteome</keyword>
<gene>
    <name evidence="1" type="ORF">Bca52824_027823</name>
</gene>